<dbReference type="VEuPathDB" id="TriTrypDB:TcIL3000_8_4830"/>
<feature type="region of interest" description="Disordered" evidence="1">
    <location>
        <begin position="1"/>
        <end position="30"/>
    </location>
</feature>
<name>G0US98_TRYCI</name>
<protein>
    <recommendedName>
        <fullName evidence="3">LSM domain-containing protein</fullName>
    </recommendedName>
</protein>
<accession>G0US98</accession>
<dbReference type="EMBL" id="HE575321">
    <property type="protein sequence ID" value="CCC92261.1"/>
    <property type="molecule type" value="Genomic_DNA"/>
</dbReference>
<dbReference type="InterPro" id="IPR010920">
    <property type="entry name" value="LSM_dom_sf"/>
</dbReference>
<reference evidence="2" key="1">
    <citation type="journal article" date="2012" name="Proc. Natl. Acad. Sci. U.S.A.">
        <title>Antigenic diversity is generated by distinct evolutionary mechanisms in African trypanosome species.</title>
        <authorList>
            <person name="Jackson A.P."/>
            <person name="Berry A."/>
            <person name="Aslett M."/>
            <person name="Allison H.C."/>
            <person name="Burton P."/>
            <person name="Vavrova-Anderson J."/>
            <person name="Brown R."/>
            <person name="Browne H."/>
            <person name="Corton N."/>
            <person name="Hauser H."/>
            <person name="Gamble J."/>
            <person name="Gilderthorp R."/>
            <person name="Marcello L."/>
            <person name="McQuillan J."/>
            <person name="Otto T.D."/>
            <person name="Quail M.A."/>
            <person name="Sanders M.J."/>
            <person name="van Tonder A."/>
            <person name="Ginger M.L."/>
            <person name="Field M.C."/>
            <person name="Barry J.D."/>
            <person name="Hertz-Fowler C."/>
            <person name="Berriman M."/>
        </authorList>
    </citation>
    <scope>NUCLEOTIDE SEQUENCE</scope>
    <source>
        <strain evidence="2">IL3000</strain>
    </source>
</reference>
<evidence type="ECO:0000313" key="2">
    <source>
        <dbReference type="EMBL" id="CCC92261.1"/>
    </source>
</evidence>
<dbReference type="Gene3D" id="2.30.30.100">
    <property type="match status" value="1"/>
</dbReference>
<proteinExistence type="predicted"/>
<sequence>MTEKAKRVGKKLDKCNKDPANAQEQVQKRRAQVENIREAPDTETNSHPFLGHELRVVLEDKRVIVGTLIAHLGRGDLLLRDALEERRYADGELNHRRLHLVAIPFRYVVAMHRRVPDHSSTEQV</sequence>
<evidence type="ECO:0000256" key="1">
    <source>
        <dbReference type="SAM" id="MobiDB-lite"/>
    </source>
</evidence>
<feature type="compositionally biased region" description="Basic and acidic residues" evidence="1">
    <location>
        <begin position="1"/>
        <end position="17"/>
    </location>
</feature>
<dbReference type="SUPFAM" id="SSF50182">
    <property type="entry name" value="Sm-like ribonucleoproteins"/>
    <property type="match status" value="1"/>
</dbReference>
<dbReference type="AlphaFoldDB" id="G0US98"/>
<organism evidence="2">
    <name type="scientific">Trypanosoma congolense (strain IL3000)</name>
    <dbReference type="NCBI Taxonomy" id="1068625"/>
    <lineage>
        <taxon>Eukaryota</taxon>
        <taxon>Discoba</taxon>
        <taxon>Euglenozoa</taxon>
        <taxon>Kinetoplastea</taxon>
        <taxon>Metakinetoplastina</taxon>
        <taxon>Trypanosomatida</taxon>
        <taxon>Trypanosomatidae</taxon>
        <taxon>Trypanosoma</taxon>
        <taxon>Nannomonas</taxon>
    </lineage>
</organism>
<gene>
    <name evidence="2" type="ORF">TCIL3000_8_4830</name>
</gene>
<evidence type="ECO:0008006" key="3">
    <source>
        <dbReference type="Google" id="ProtNLM"/>
    </source>
</evidence>